<dbReference type="InterPro" id="IPR000210">
    <property type="entry name" value="BTB/POZ_dom"/>
</dbReference>
<evidence type="ECO:0000313" key="3">
    <source>
        <dbReference type="Proteomes" id="UP000076532"/>
    </source>
</evidence>
<evidence type="ECO:0000259" key="1">
    <source>
        <dbReference type="PROSITE" id="PS50097"/>
    </source>
</evidence>
<gene>
    <name evidence="2" type="ORF">FIBSPDRAFT_857171</name>
</gene>
<feature type="non-terminal residue" evidence="2">
    <location>
        <position position="205"/>
    </location>
</feature>
<reference evidence="2 3" key="1">
    <citation type="journal article" date="2016" name="Mol. Biol. Evol.">
        <title>Comparative Genomics of Early-Diverging Mushroom-Forming Fungi Provides Insights into the Origins of Lignocellulose Decay Capabilities.</title>
        <authorList>
            <person name="Nagy L.G."/>
            <person name="Riley R."/>
            <person name="Tritt A."/>
            <person name="Adam C."/>
            <person name="Daum C."/>
            <person name="Floudas D."/>
            <person name="Sun H."/>
            <person name="Yadav J.S."/>
            <person name="Pangilinan J."/>
            <person name="Larsson K.H."/>
            <person name="Matsuura K."/>
            <person name="Barry K."/>
            <person name="Labutti K."/>
            <person name="Kuo R."/>
            <person name="Ohm R.A."/>
            <person name="Bhattacharya S.S."/>
            <person name="Shirouzu T."/>
            <person name="Yoshinaga Y."/>
            <person name="Martin F.M."/>
            <person name="Grigoriev I.V."/>
            <person name="Hibbett D.S."/>
        </authorList>
    </citation>
    <scope>NUCLEOTIDE SEQUENCE [LARGE SCALE GENOMIC DNA]</scope>
    <source>
        <strain evidence="2 3">CBS 109695</strain>
    </source>
</reference>
<organism evidence="2 3">
    <name type="scientific">Athelia psychrophila</name>
    <dbReference type="NCBI Taxonomy" id="1759441"/>
    <lineage>
        <taxon>Eukaryota</taxon>
        <taxon>Fungi</taxon>
        <taxon>Dikarya</taxon>
        <taxon>Basidiomycota</taxon>
        <taxon>Agaricomycotina</taxon>
        <taxon>Agaricomycetes</taxon>
        <taxon>Agaricomycetidae</taxon>
        <taxon>Atheliales</taxon>
        <taxon>Atheliaceae</taxon>
        <taxon>Athelia</taxon>
    </lineage>
</organism>
<keyword evidence="3" id="KW-1185">Reference proteome</keyword>
<dbReference type="AlphaFoldDB" id="A0A166MZ39"/>
<protein>
    <recommendedName>
        <fullName evidence="1">BTB domain-containing protein</fullName>
    </recommendedName>
</protein>
<accession>A0A166MZ39</accession>
<dbReference type="Proteomes" id="UP000076532">
    <property type="component" value="Unassembled WGS sequence"/>
</dbReference>
<dbReference type="OrthoDB" id="3357985at2759"/>
<sequence>MVAQELPDTPPVTDAAAPFDDPKADVILRSADNVDFRCYKVLLALASTFFDGMFTLPQPNSNGSGTAGDAMKDGLHVVPVAESAAALAPTLRLCHPSSIRNPPVSGADVFHFRRYHRMCQSAARDVANNAVDLREGAQYTWFDCTVSVDVCPNATAGGAQQGVEWWIDGYLVPCQARLEARPTGRTVQAEEGAQICPHCRSTRFD</sequence>
<evidence type="ECO:0000313" key="2">
    <source>
        <dbReference type="EMBL" id="KZP24479.1"/>
    </source>
</evidence>
<dbReference type="EMBL" id="KV417526">
    <property type="protein sequence ID" value="KZP24479.1"/>
    <property type="molecule type" value="Genomic_DNA"/>
</dbReference>
<dbReference type="PROSITE" id="PS50097">
    <property type="entry name" value="BTB"/>
    <property type="match status" value="1"/>
</dbReference>
<proteinExistence type="predicted"/>
<name>A0A166MZ39_9AGAM</name>
<feature type="domain" description="BTB" evidence="1">
    <location>
        <begin position="24"/>
        <end position="103"/>
    </location>
</feature>